<dbReference type="EMBL" id="VTPV01000009">
    <property type="protein sequence ID" value="KAB1229751.1"/>
    <property type="molecule type" value="Genomic_DNA"/>
</dbReference>
<protein>
    <submittedName>
        <fullName evidence="1">Uncharacterized protein</fullName>
    </submittedName>
</protein>
<evidence type="ECO:0000313" key="1">
    <source>
        <dbReference type="EMBL" id="KAB1229751.1"/>
    </source>
</evidence>
<evidence type="ECO:0000313" key="2">
    <source>
        <dbReference type="Proteomes" id="UP000326384"/>
    </source>
</evidence>
<sequence length="168" mass="20216">MLKDLLIFLNIIDEVKVPVPMQWQERTPRPRISKTELVKEPEMISTEWKQESFENVMVTKEQHIPEYFSTVRERKANRIYLNRIENLAEHTKDYKEYCLEKTSNQHMLKAEDYYIYSKNGTTETFLIAKDAFITHNEHKMLRIESGCFVKYIQQEYNPITQIIENAYD</sequence>
<name>A0A5N4BMV7_9FLAO</name>
<dbReference type="RefSeq" id="WP_152290591.1">
    <property type="nucleotide sequence ID" value="NZ_VTPV01000009.1"/>
</dbReference>
<keyword evidence="2" id="KW-1185">Reference proteome</keyword>
<proteinExistence type="predicted"/>
<comment type="caution">
    <text evidence="1">The sequence shown here is derived from an EMBL/GenBank/DDBJ whole genome shotgun (WGS) entry which is preliminary data.</text>
</comment>
<organism evidence="1 2">
    <name type="scientific">Chryseobacterium viscerum</name>
    <dbReference type="NCBI Taxonomy" id="1037377"/>
    <lineage>
        <taxon>Bacteria</taxon>
        <taxon>Pseudomonadati</taxon>
        <taxon>Bacteroidota</taxon>
        <taxon>Flavobacteriia</taxon>
        <taxon>Flavobacteriales</taxon>
        <taxon>Weeksellaceae</taxon>
        <taxon>Chryseobacterium group</taxon>
        <taxon>Chryseobacterium</taxon>
    </lineage>
</organism>
<reference evidence="1 2" key="1">
    <citation type="journal article" date="2019" name="Stand. Genomic Sci.">
        <title>Draft Whole-Genome Sequence of a Novel Chryseobacterium viscerum Strain Isolated from Fresh Water at Dripping Springs, New Mexico.</title>
        <authorList>
            <person name="Kyndt J.A."/>
            <person name="Moore T.C."/>
        </authorList>
    </citation>
    <scope>NUCLEOTIDE SEQUENCE [LARGE SCALE GENOMIC DNA]</scope>
    <source>
        <strain evidence="1 2">DPS</strain>
    </source>
</reference>
<gene>
    <name evidence="1" type="ORF">F8D52_15855</name>
</gene>
<dbReference type="Proteomes" id="UP000326384">
    <property type="component" value="Unassembled WGS sequence"/>
</dbReference>
<accession>A0A5N4BMV7</accession>